<dbReference type="EMBL" id="ML120364">
    <property type="protein sequence ID" value="RPB03200.1"/>
    <property type="molecule type" value="Genomic_DNA"/>
</dbReference>
<dbReference type="AlphaFoldDB" id="A0A3N4JY31"/>
<evidence type="ECO:0000256" key="1">
    <source>
        <dbReference type="SAM" id="Phobius"/>
    </source>
</evidence>
<feature type="transmembrane region" description="Helical" evidence="1">
    <location>
        <begin position="88"/>
        <end position="108"/>
    </location>
</feature>
<reference evidence="2 3" key="1">
    <citation type="journal article" date="2018" name="Nat. Ecol. Evol.">
        <title>Pezizomycetes genomes reveal the molecular basis of ectomycorrhizal truffle lifestyle.</title>
        <authorList>
            <person name="Murat C."/>
            <person name="Payen T."/>
            <person name="Noel B."/>
            <person name="Kuo A."/>
            <person name="Morin E."/>
            <person name="Chen J."/>
            <person name="Kohler A."/>
            <person name="Krizsan K."/>
            <person name="Balestrini R."/>
            <person name="Da Silva C."/>
            <person name="Montanini B."/>
            <person name="Hainaut M."/>
            <person name="Levati E."/>
            <person name="Barry K.W."/>
            <person name="Belfiori B."/>
            <person name="Cichocki N."/>
            <person name="Clum A."/>
            <person name="Dockter R.B."/>
            <person name="Fauchery L."/>
            <person name="Guy J."/>
            <person name="Iotti M."/>
            <person name="Le Tacon F."/>
            <person name="Lindquist E.A."/>
            <person name="Lipzen A."/>
            <person name="Malagnac F."/>
            <person name="Mello A."/>
            <person name="Molinier V."/>
            <person name="Miyauchi S."/>
            <person name="Poulain J."/>
            <person name="Riccioni C."/>
            <person name="Rubini A."/>
            <person name="Sitrit Y."/>
            <person name="Splivallo R."/>
            <person name="Traeger S."/>
            <person name="Wang M."/>
            <person name="Zifcakova L."/>
            <person name="Wipf D."/>
            <person name="Zambonelli A."/>
            <person name="Paolocci F."/>
            <person name="Nowrousian M."/>
            <person name="Ottonello S."/>
            <person name="Baldrian P."/>
            <person name="Spatafora J.W."/>
            <person name="Henrissat B."/>
            <person name="Nagy L.G."/>
            <person name="Aury J.M."/>
            <person name="Wincker P."/>
            <person name="Grigoriev I.V."/>
            <person name="Bonfante P."/>
            <person name="Martin F.M."/>
        </authorList>
    </citation>
    <scope>NUCLEOTIDE SEQUENCE [LARGE SCALE GENOMIC DNA]</scope>
    <source>
        <strain evidence="2 3">120613-1</strain>
    </source>
</reference>
<evidence type="ECO:0008006" key="4">
    <source>
        <dbReference type="Google" id="ProtNLM"/>
    </source>
</evidence>
<keyword evidence="1" id="KW-1133">Transmembrane helix</keyword>
<sequence>MNPSQFGIHRVGGISFCFNFRRYSFRRGFPREVLVVMGHLPSLLLCWAGISGSCTGPGRVGLRWGGVGDDASLLLEWGFVGSRGCGSVLLGLFSFFLFLFLFSFQSWVS</sequence>
<keyword evidence="3" id="KW-1185">Reference proteome</keyword>
<evidence type="ECO:0000313" key="3">
    <source>
        <dbReference type="Proteomes" id="UP000276215"/>
    </source>
</evidence>
<name>A0A3N4JY31_9PEZI</name>
<proteinExistence type="predicted"/>
<gene>
    <name evidence="2" type="ORF">L873DRAFT_288310</name>
</gene>
<keyword evidence="1" id="KW-0812">Transmembrane</keyword>
<dbReference type="Proteomes" id="UP000276215">
    <property type="component" value="Unassembled WGS sequence"/>
</dbReference>
<accession>A0A3N4JY31</accession>
<evidence type="ECO:0000313" key="2">
    <source>
        <dbReference type="EMBL" id="RPB03200.1"/>
    </source>
</evidence>
<protein>
    <recommendedName>
        <fullName evidence="4">Transmembrane protein</fullName>
    </recommendedName>
</protein>
<keyword evidence="1" id="KW-0472">Membrane</keyword>
<organism evidence="2 3">
    <name type="scientific">Choiromyces venosus 120613-1</name>
    <dbReference type="NCBI Taxonomy" id="1336337"/>
    <lineage>
        <taxon>Eukaryota</taxon>
        <taxon>Fungi</taxon>
        <taxon>Dikarya</taxon>
        <taxon>Ascomycota</taxon>
        <taxon>Pezizomycotina</taxon>
        <taxon>Pezizomycetes</taxon>
        <taxon>Pezizales</taxon>
        <taxon>Tuberaceae</taxon>
        <taxon>Choiromyces</taxon>
    </lineage>
</organism>